<dbReference type="GeneID" id="4567790"/>
<accession>J3KHW2</accession>
<dbReference type="AlphaFoldDB" id="J3KHW2"/>
<evidence type="ECO:0000313" key="1">
    <source>
        <dbReference type="EMBL" id="EAS35496.3"/>
    </source>
</evidence>
<dbReference type="Proteomes" id="UP000001261">
    <property type="component" value="Unassembled WGS sequence"/>
</dbReference>
<reference evidence="2" key="1">
    <citation type="journal article" date="2009" name="Genome Res.">
        <title>Comparative genomic analyses of the human fungal pathogens Coccidioides and their relatives.</title>
        <authorList>
            <person name="Sharpton T.J."/>
            <person name="Stajich J.E."/>
            <person name="Rounsley S.D."/>
            <person name="Gardner M.J."/>
            <person name="Wortman J.R."/>
            <person name="Jordar V.S."/>
            <person name="Maiti R."/>
            <person name="Kodira C.D."/>
            <person name="Neafsey D.E."/>
            <person name="Zeng Q."/>
            <person name="Hung C.-Y."/>
            <person name="McMahan C."/>
            <person name="Muszewska A."/>
            <person name="Grynberg M."/>
            <person name="Mandel M.A."/>
            <person name="Kellner E.M."/>
            <person name="Barker B.M."/>
            <person name="Galgiani J.N."/>
            <person name="Orbach M.J."/>
            <person name="Kirkland T.N."/>
            <person name="Cole G.T."/>
            <person name="Henn M.R."/>
            <person name="Birren B.W."/>
            <person name="Taylor J.W."/>
        </authorList>
    </citation>
    <scope>NUCLEOTIDE SEQUENCE [LARGE SCALE GENOMIC DNA]</scope>
    <source>
        <strain evidence="2">RS</strain>
    </source>
</reference>
<sequence length="188" mass="20185">MAWMPTLPKMSPSAGASGCICSLPAPPMAALSSTTWWDDGAQQVTRLVMFQSQRSVSAPPRRLIVTPTEIPTVAEPSPLSLDMGRNYGSQLGIQPPSESLQLEARLRAPSLGISAFHNMIRHKISSHLKTPSLSSGQLLCLLAGHLPPYIQGATYGIHVVQESLGSLEASDDADPGRYELFSFKPSFS</sequence>
<dbReference type="KEGG" id="cim:CIMG_00850"/>
<dbReference type="VEuPathDB" id="FungiDB:CIMG_00850"/>
<reference evidence="2" key="2">
    <citation type="journal article" date="2010" name="Genome Res.">
        <title>Population genomic sequencing of Coccidioides fungi reveals recent hybridization and transposon control.</title>
        <authorList>
            <person name="Neafsey D.E."/>
            <person name="Barker B.M."/>
            <person name="Sharpton T.J."/>
            <person name="Stajich J.E."/>
            <person name="Park D.J."/>
            <person name="Whiston E."/>
            <person name="Hung C.-Y."/>
            <person name="McMahan C."/>
            <person name="White J."/>
            <person name="Sykes S."/>
            <person name="Heiman D."/>
            <person name="Young S."/>
            <person name="Zeng Q."/>
            <person name="Abouelleil A."/>
            <person name="Aftuck L."/>
            <person name="Bessette D."/>
            <person name="Brown A."/>
            <person name="FitzGerald M."/>
            <person name="Lui A."/>
            <person name="Macdonald J.P."/>
            <person name="Priest M."/>
            <person name="Orbach M.J."/>
            <person name="Galgiani J.N."/>
            <person name="Kirkland T.N."/>
            <person name="Cole G.T."/>
            <person name="Birren B.W."/>
            <person name="Henn M.R."/>
            <person name="Taylor J.W."/>
            <person name="Rounsley S.D."/>
        </authorList>
    </citation>
    <scope>GENOME REANNOTATION</scope>
    <source>
        <strain evidence="2">RS</strain>
    </source>
</reference>
<evidence type="ECO:0000313" key="2">
    <source>
        <dbReference type="Proteomes" id="UP000001261"/>
    </source>
</evidence>
<dbReference type="EMBL" id="GG704911">
    <property type="protein sequence ID" value="EAS35496.3"/>
    <property type="molecule type" value="Genomic_DNA"/>
</dbReference>
<dbReference type="InParanoid" id="J3KHW2"/>
<organism evidence="1 2">
    <name type="scientific">Coccidioides immitis (strain RS)</name>
    <name type="common">Valley fever fungus</name>
    <dbReference type="NCBI Taxonomy" id="246410"/>
    <lineage>
        <taxon>Eukaryota</taxon>
        <taxon>Fungi</taxon>
        <taxon>Dikarya</taxon>
        <taxon>Ascomycota</taxon>
        <taxon>Pezizomycotina</taxon>
        <taxon>Eurotiomycetes</taxon>
        <taxon>Eurotiomycetidae</taxon>
        <taxon>Onygenales</taxon>
        <taxon>Onygenaceae</taxon>
        <taxon>Coccidioides</taxon>
    </lineage>
</organism>
<name>J3KHW2_COCIM</name>
<dbReference type="RefSeq" id="XP_001247079.2">
    <property type="nucleotide sequence ID" value="XM_001247078.2"/>
</dbReference>
<protein>
    <submittedName>
        <fullName evidence="1">Uncharacterized protein</fullName>
    </submittedName>
</protein>
<keyword evidence="2" id="KW-1185">Reference proteome</keyword>
<dbReference type="OMA" id="CHIWDTH"/>
<proteinExistence type="predicted"/>
<gene>
    <name evidence="1" type="ORF">CIMG_00850</name>
</gene>